<feature type="domain" description="UvrD-like helicase ATP-binding" evidence="14">
    <location>
        <begin position="250"/>
        <end position="507"/>
    </location>
</feature>
<dbReference type="PANTHER" id="PTHR11070:SF2">
    <property type="entry name" value="ATP-DEPENDENT DNA HELICASE SRS2"/>
    <property type="match status" value="1"/>
</dbReference>
<keyword evidence="6" id="KW-0238">DNA-binding</keyword>
<evidence type="ECO:0000259" key="14">
    <source>
        <dbReference type="PROSITE" id="PS51198"/>
    </source>
</evidence>
<name>A0A521FCY0_9BACT</name>
<proteinExistence type="inferred from homology"/>
<evidence type="ECO:0000259" key="15">
    <source>
        <dbReference type="PROSITE" id="PS51217"/>
    </source>
</evidence>
<dbReference type="EC" id="5.6.2.4" evidence="9"/>
<dbReference type="GO" id="GO:0000725">
    <property type="term" value="P:recombinational repair"/>
    <property type="evidence" value="ECO:0007669"/>
    <property type="project" value="TreeGrafter"/>
</dbReference>
<feature type="region of interest" description="Disordered" evidence="13">
    <location>
        <begin position="231"/>
        <end position="252"/>
    </location>
</feature>
<dbReference type="OrthoDB" id="9810135at2"/>
<evidence type="ECO:0000256" key="1">
    <source>
        <dbReference type="ARBA" id="ARBA00009922"/>
    </source>
</evidence>
<dbReference type="Gene3D" id="1.10.10.160">
    <property type="match status" value="1"/>
</dbReference>
<evidence type="ECO:0000256" key="11">
    <source>
        <dbReference type="ARBA" id="ARBA00048988"/>
    </source>
</evidence>
<dbReference type="EMBL" id="FXTP01000017">
    <property type="protein sequence ID" value="SMO94047.1"/>
    <property type="molecule type" value="Genomic_DNA"/>
</dbReference>
<evidence type="ECO:0000256" key="6">
    <source>
        <dbReference type="ARBA" id="ARBA00023125"/>
    </source>
</evidence>
<keyword evidence="17" id="KW-1185">Reference proteome</keyword>
<dbReference type="PANTHER" id="PTHR11070">
    <property type="entry name" value="UVRD / RECB / PCRA DNA HELICASE FAMILY MEMBER"/>
    <property type="match status" value="1"/>
</dbReference>
<dbReference type="GO" id="GO:0005524">
    <property type="term" value="F:ATP binding"/>
    <property type="evidence" value="ECO:0007669"/>
    <property type="project" value="UniProtKB-UniRule"/>
</dbReference>
<keyword evidence="3 12" id="KW-0378">Hydrolase</keyword>
<reference evidence="16 17" key="1">
    <citation type="submission" date="2017-05" db="EMBL/GenBank/DDBJ databases">
        <authorList>
            <person name="Varghese N."/>
            <person name="Submissions S."/>
        </authorList>
    </citation>
    <scope>NUCLEOTIDE SEQUENCE [LARGE SCALE GENOMIC DNA]</scope>
    <source>
        <strain evidence="16 17">DSM 21985</strain>
    </source>
</reference>
<dbReference type="PROSITE" id="PS51217">
    <property type="entry name" value="UVRD_HELICASE_CTER"/>
    <property type="match status" value="1"/>
</dbReference>
<keyword evidence="5 12" id="KW-0067">ATP-binding</keyword>
<dbReference type="InterPro" id="IPR000212">
    <property type="entry name" value="DNA_helicase_UvrD/REP"/>
</dbReference>
<comment type="similarity">
    <text evidence="1">Belongs to the helicase family. UvrD subfamily.</text>
</comment>
<dbReference type="InterPro" id="IPR014017">
    <property type="entry name" value="DNA_helicase_UvrD-like_C"/>
</dbReference>
<feature type="compositionally biased region" description="Basic and acidic residues" evidence="13">
    <location>
        <begin position="231"/>
        <end position="244"/>
    </location>
</feature>
<dbReference type="GO" id="GO:0043138">
    <property type="term" value="F:3'-5' DNA helicase activity"/>
    <property type="evidence" value="ECO:0007669"/>
    <property type="project" value="UniProtKB-EC"/>
</dbReference>
<dbReference type="Gene3D" id="3.40.50.300">
    <property type="entry name" value="P-loop containing nucleotide triphosphate hydrolases"/>
    <property type="match status" value="2"/>
</dbReference>
<dbReference type="GO" id="GO:0003677">
    <property type="term" value="F:DNA binding"/>
    <property type="evidence" value="ECO:0007669"/>
    <property type="project" value="UniProtKB-KW"/>
</dbReference>
<evidence type="ECO:0000256" key="5">
    <source>
        <dbReference type="ARBA" id="ARBA00022840"/>
    </source>
</evidence>
<evidence type="ECO:0000256" key="13">
    <source>
        <dbReference type="SAM" id="MobiDB-lite"/>
    </source>
</evidence>
<evidence type="ECO:0000256" key="8">
    <source>
        <dbReference type="ARBA" id="ARBA00034617"/>
    </source>
</evidence>
<dbReference type="CDD" id="cd18807">
    <property type="entry name" value="SF1_C_UvrD"/>
    <property type="match status" value="1"/>
</dbReference>
<evidence type="ECO:0000313" key="17">
    <source>
        <dbReference type="Proteomes" id="UP000317557"/>
    </source>
</evidence>
<evidence type="ECO:0000256" key="4">
    <source>
        <dbReference type="ARBA" id="ARBA00022806"/>
    </source>
</evidence>
<organism evidence="16 17">
    <name type="scientific">Gracilimonas mengyeensis</name>
    <dbReference type="NCBI Taxonomy" id="1302730"/>
    <lineage>
        <taxon>Bacteria</taxon>
        <taxon>Pseudomonadati</taxon>
        <taxon>Balneolota</taxon>
        <taxon>Balneolia</taxon>
        <taxon>Balneolales</taxon>
        <taxon>Balneolaceae</taxon>
        <taxon>Gracilimonas</taxon>
    </lineage>
</organism>
<evidence type="ECO:0000256" key="12">
    <source>
        <dbReference type="PROSITE-ProRule" id="PRU00560"/>
    </source>
</evidence>
<dbReference type="InterPro" id="IPR014016">
    <property type="entry name" value="UvrD-like_ATP-bd"/>
</dbReference>
<protein>
    <recommendedName>
        <fullName evidence="9">DNA 3'-5' helicase</fullName>
        <ecNumber evidence="9">5.6.2.4</ecNumber>
    </recommendedName>
    <alternativeName>
        <fullName evidence="10">DNA 3'-5' helicase II</fullName>
    </alternativeName>
</protein>
<keyword evidence="2 12" id="KW-0547">Nucleotide-binding</keyword>
<accession>A0A521FCY0</accession>
<keyword evidence="7" id="KW-0413">Isomerase</keyword>
<evidence type="ECO:0000256" key="9">
    <source>
        <dbReference type="ARBA" id="ARBA00034808"/>
    </source>
</evidence>
<dbReference type="InterPro" id="IPR013986">
    <property type="entry name" value="DExx_box_DNA_helicase_dom_sf"/>
</dbReference>
<gene>
    <name evidence="16" type="ORF">SAMN06265219_11735</name>
</gene>
<comment type="catalytic activity">
    <reaction evidence="11">
        <text>ATP + H2O = ADP + phosphate + H(+)</text>
        <dbReference type="Rhea" id="RHEA:13065"/>
        <dbReference type="ChEBI" id="CHEBI:15377"/>
        <dbReference type="ChEBI" id="CHEBI:15378"/>
        <dbReference type="ChEBI" id="CHEBI:30616"/>
        <dbReference type="ChEBI" id="CHEBI:43474"/>
        <dbReference type="ChEBI" id="CHEBI:456216"/>
        <dbReference type="EC" id="5.6.2.4"/>
    </reaction>
</comment>
<evidence type="ECO:0000313" key="16">
    <source>
        <dbReference type="EMBL" id="SMO94047.1"/>
    </source>
</evidence>
<dbReference type="CDD" id="cd17932">
    <property type="entry name" value="DEXQc_UvrD"/>
    <property type="match status" value="1"/>
</dbReference>
<dbReference type="PROSITE" id="PS51198">
    <property type="entry name" value="UVRD_HELICASE_ATP_BIND"/>
    <property type="match status" value="1"/>
</dbReference>
<evidence type="ECO:0000256" key="2">
    <source>
        <dbReference type="ARBA" id="ARBA00022741"/>
    </source>
</evidence>
<dbReference type="Gene3D" id="1.10.486.10">
    <property type="entry name" value="PCRA, domain 4"/>
    <property type="match status" value="1"/>
</dbReference>
<dbReference type="GO" id="GO:0016887">
    <property type="term" value="F:ATP hydrolysis activity"/>
    <property type="evidence" value="ECO:0007669"/>
    <property type="project" value="RHEA"/>
</dbReference>
<evidence type="ECO:0000256" key="10">
    <source>
        <dbReference type="ARBA" id="ARBA00034923"/>
    </source>
</evidence>
<dbReference type="InterPro" id="IPR027417">
    <property type="entry name" value="P-loop_NTPase"/>
</dbReference>
<feature type="domain" description="UvrD-like helicase C-terminal" evidence="15">
    <location>
        <begin position="508"/>
        <end position="779"/>
    </location>
</feature>
<feature type="binding site" evidence="12">
    <location>
        <begin position="271"/>
        <end position="278"/>
    </location>
    <ligand>
        <name>ATP</name>
        <dbReference type="ChEBI" id="CHEBI:30616"/>
    </ligand>
</feature>
<keyword evidence="4 12" id="KW-0347">Helicase</keyword>
<comment type="catalytic activity">
    <reaction evidence="8">
        <text>Couples ATP hydrolysis with the unwinding of duplex DNA by translocating in the 3'-5' direction.</text>
        <dbReference type="EC" id="5.6.2.4"/>
    </reaction>
</comment>
<dbReference type="Pfam" id="PF00580">
    <property type="entry name" value="UvrD-helicase"/>
    <property type="match status" value="1"/>
</dbReference>
<evidence type="ECO:0000256" key="7">
    <source>
        <dbReference type="ARBA" id="ARBA00023235"/>
    </source>
</evidence>
<dbReference type="Proteomes" id="UP000317557">
    <property type="component" value="Unassembled WGS sequence"/>
</dbReference>
<dbReference type="CDD" id="cd19067">
    <property type="entry name" value="PfuEndoQ-like"/>
    <property type="match status" value="1"/>
</dbReference>
<dbReference type="Pfam" id="PF13361">
    <property type="entry name" value="UvrD_C"/>
    <property type="match status" value="1"/>
</dbReference>
<sequence>MNGKVSDLDRFVLISNSDAHSPSKLGREANLLNTELSYDAMFEAFRTGEGLTSTYEFYPEEGKYHHDGHRKCGISLEPKETRKYNNICPECGKPLTVGVLSRVEELADREETAKKSGFEYIIPLPEVLGEIEGVGPKTKTVRGEFQKVISTFGNEFDLMREIPVEEIEGKGGPVLAEAIRHIRENEVFRNPGYDGVFGEIKVFKDGEIDRIRGQMGFFGLDEYVVEKETKVAKPEPSHQLEKEATSPQSTGLNEEQQKVCEAQEGATLVKAGPGTGKTHTLVEWLTGQAESGRKEPDEILAVTFTNKAAAELQERLSKRIGRQARRITAGTFHALCWKWLREVSPELQTIYDASARKMSLRMLFPEMDHAELRDLNEQLVQYLELDTPVDRETKQKICRYRDYCEEQGAVDLSGVIRSMVELLEDEPGWLQKFRSWYKVFAVDEFQDINPMQYKLVQLLAGGQDVLAIGDPDQAIYGFRGSDVRQFFQFTKDFEAREIALKRNYRSTGKVLEAAGALIRKNILTSGISLVPNKPEGIRIQVFEAENPFKEADYILDQIAKYVGGIESMSSGKYTDSGYDFGLSDIAILFRTHTIGDALFKALVKAGIPVHYGDGSSFFAEAPFTKVSNLLKLVLKPANHLLLSTVMEENYEWSRSEVESLVTALNDQKATLFGNDALASISIKRKGELEDLRSICQLVKKKLEENQLAAAVEVICRHFLPDEELSESDQLKKETLLDLAEETEGDAEDFLQQMQLNPYTDAGRLKSEAVQLLTFHAAKGLEFPIVFIAGAEEGITPLDRDSIDLEEERRLFYVAMTRAEEELQITGSKERVRFGELLTQEASRFIAELPDMLMDRVRSGAKKSYNQSENEQLGLF</sequence>
<dbReference type="SUPFAM" id="SSF52540">
    <property type="entry name" value="P-loop containing nucleoside triphosphate hydrolases"/>
    <property type="match status" value="1"/>
</dbReference>
<dbReference type="RefSeq" id="WP_142455879.1">
    <property type="nucleotide sequence ID" value="NZ_FXTP01000017.1"/>
</dbReference>
<dbReference type="AlphaFoldDB" id="A0A521FCY0"/>
<evidence type="ECO:0000256" key="3">
    <source>
        <dbReference type="ARBA" id="ARBA00022801"/>
    </source>
</evidence>